<proteinExistence type="predicted"/>
<evidence type="ECO:0000313" key="2">
    <source>
        <dbReference type="EMBL" id="TXC06802.1"/>
    </source>
</evidence>
<evidence type="ECO:0000313" key="4">
    <source>
        <dbReference type="Proteomes" id="UP000321331"/>
    </source>
</evidence>
<sequence length="168" mass="18390">MEASEPTLEKIRKKPPIDIGPRLGKTAQEVLKEANQARLQSFLQDLPTSYKQARLENTSYLGPISKDSAREDPYSTLTEAAEEKRRKYKSLGAFFQPIIISAGGLMDLETAKTYKKLQQLVGPLAAAQLDATIGLTLTRTRAISAASIAKEIPAGLARSAWNTSRRSS</sequence>
<dbReference type="AlphaFoldDB" id="A0A5C6THQ3"/>
<dbReference type="EMBL" id="VMNF01000006">
    <property type="protein sequence ID" value="TXC06802.1"/>
    <property type="molecule type" value="Genomic_DNA"/>
</dbReference>
<dbReference type="Proteomes" id="UP000321331">
    <property type="component" value="Unassembled WGS sequence"/>
</dbReference>
<name>A0A5C6THQ3_FUSOC</name>
<reference evidence="3 4" key="1">
    <citation type="submission" date="2019-07" db="EMBL/GenBank/DDBJ databases">
        <title>The First High-Quality Draft Genome Sequence of the Causal Agent of the Current Panama Disease Epidemic.</title>
        <authorList>
            <person name="Warmington R.J."/>
            <person name="Kay W."/>
            <person name="Jeffries A."/>
            <person name="Bebber D."/>
            <person name="Moore K."/>
            <person name="Studholme D.J."/>
        </authorList>
    </citation>
    <scope>NUCLEOTIDE SEQUENCE [LARGE SCALE GENOMIC DNA]</scope>
    <source>
        <strain evidence="3 4">TR4</strain>
    </source>
</reference>
<evidence type="ECO:0000313" key="3">
    <source>
        <dbReference type="EMBL" id="TXC10263.1"/>
    </source>
</evidence>
<accession>A0A5C6THQ3</accession>
<organism evidence="3 4">
    <name type="scientific">Fusarium oxysporum f. sp. cubense</name>
    <dbReference type="NCBI Taxonomy" id="61366"/>
    <lineage>
        <taxon>Eukaryota</taxon>
        <taxon>Fungi</taxon>
        <taxon>Dikarya</taxon>
        <taxon>Ascomycota</taxon>
        <taxon>Pezizomycotina</taxon>
        <taxon>Sordariomycetes</taxon>
        <taxon>Hypocreomycetidae</taxon>
        <taxon>Hypocreales</taxon>
        <taxon>Nectriaceae</taxon>
        <taxon>Fusarium</taxon>
        <taxon>Fusarium oxysporum species complex</taxon>
    </lineage>
</organism>
<dbReference type="EMBL" id="VMNF01000004">
    <property type="protein sequence ID" value="TXC10263.1"/>
    <property type="molecule type" value="Genomic_DNA"/>
</dbReference>
<gene>
    <name evidence="3" type="ORF">FocTR4_00006130</name>
    <name evidence="2" type="ORF">FocTR4_00009461</name>
</gene>
<evidence type="ECO:0000256" key="1">
    <source>
        <dbReference type="SAM" id="MobiDB-lite"/>
    </source>
</evidence>
<protein>
    <submittedName>
        <fullName evidence="3">Uncharacterized protein</fullName>
    </submittedName>
</protein>
<comment type="caution">
    <text evidence="3">The sequence shown here is derived from an EMBL/GenBank/DDBJ whole genome shotgun (WGS) entry which is preliminary data.</text>
</comment>
<feature type="region of interest" description="Disordered" evidence="1">
    <location>
        <begin position="1"/>
        <end position="22"/>
    </location>
</feature>